<dbReference type="Gene3D" id="3.90.70.10">
    <property type="entry name" value="Cysteine proteinases"/>
    <property type="match status" value="1"/>
</dbReference>
<dbReference type="GO" id="GO:0006508">
    <property type="term" value="P:proteolysis"/>
    <property type="evidence" value="ECO:0007669"/>
    <property type="project" value="UniProtKB-KW"/>
</dbReference>
<dbReference type="PANTHER" id="PTHR24006">
    <property type="entry name" value="UBIQUITIN CARBOXYL-TERMINAL HYDROLASE"/>
    <property type="match status" value="1"/>
</dbReference>
<dbReference type="PROSITE" id="PS50235">
    <property type="entry name" value="USP_3"/>
    <property type="match status" value="1"/>
</dbReference>
<feature type="region of interest" description="Disordered" evidence="8">
    <location>
        <begin position="589"/>
        <end position="679"/>
    </location>
</feature>
<evidence type="ECO:0000256" key="4">
    <source>
        <dbReference type="ARBA" id="ARBA00022670"/>
    </source>
</evidence>
<evidence type="ECO:0000256" key="7">
    <source>
        <dbReference type="ARBA" id="ARBA00022807"/>
    </source>
</evidence>
<keyword evidence="7" id="KW-0788">Thiol protease</keyword>
<evidence type="ECO:0000256" key="6">
    <source>
        <dbReference type="ARBA" id="ARBA00022801"/>
    </source>
</evidence>
<keyword evidence="6" id="KW-0378">Hydrolase</keyword>
<keyword evidence="4" id="KW-0645">Protease</keyword>
<keyword evidence="5" id="KW-0833">Ubl conjugation pathway</keyword>
<dbReference type="GO" id="GO:0005829">
    <property type="term" value="C:cytosol"/>
    <property type="evidence" value="ECO:0007669"/>
    <property type="project" value="TreeGrafter"/>
</dbReference>
<evidence type="ECO:0000256" key="5">
    <source>
        <dbReference type="ARBA" id="ARBA00022786"/>
    </source>
</evidence>
<sequence>MNIVGAVPVDFRRVEFVRASSNAAKSNVAASTVEKLVDAGYEIHVIGKPSVEGSEAVPQGELSVGKQREQGKLLKLNRKDNLFPSLQDGGWGQLFRWKHVGPVGPGFNNLGNTCFLNSVLQCLSYVPVFAQLCIAEKDLPYSIEHIVDAARVEAEKRGAQDRFCTLGALMDHMRAVHAVIMKRSTKEKKHRGSVSPRLFASNLRKITKSNLMRIGVQQDAHEFLRLFIDALQRTCALAAGFEENSTDTRLETTAIMQLFGGYVESKVCCEMEACRASSSKVEPFLDLSLDVTDSRVRSVADALDSFLAKESLDSENCWNCPGCGDNCKAASKQLSIHQLPNVLVVHLKRFGFGNRGKKLRKTITFEKDMDLSEIISPPRKKGSDRYTLVGAIVHSGVTLDSGHYVSFVKASNGIWYELDDDVIRQVGLDTVLSQPAYILFYTRVVHCADAKEEEQDQKTENNVTGLAAFAKQFSTKSPGGSTSDSATYPRTELFGDFLEKISEHPQQETGTRSRSNSLLLQSLASSPMTSKRARRQLTLASGVVKKNKQQRGTVQVFVKSEVSSKPEPHVASKKPKEVVLGKKSIEAVSKKPPTGAVPSRKSMEAVVKQQQKPAKKRWSEGDERIILQQQGKRKRKHDGEKSEWQKYVKRTKKSKQSGSKHKYDAWDEHLDRGKQKKSQIRCTKNPSWSKRWGEPIPEETRAKEQKIVLNQPLWAIFSFNIFDLLFGKALYLCVI</sequence>
<dbReference type="Pfam" id="PF00443">
    <property type="entry name" value="UCH"/>
    <property type="match status" value="1"/>
</dbReference>
<dbReference type="InterPro" id="IPR038765">
    <property type="entry name" value="Papain-like_cys_pep_sf"/>
</dbReference>
<feature type="domain" description="USP" evidence="9">
    <location>
        <begin position="105"/>
        <end position="444"/>
    </location>
</feature>
<dbReference type="InterPro" id="IPR050164">
    <property type="entry name" value="Peptidase_C19"/>
</dbReference>
<gene>
    <name evidence="10" type="ORF">QSP1433_LOCUS7257</name>
</gene>
<comment type="similarity">
    <text evidence="2">Belongs to the peptidase C19 family.</text>
</comment>
<organism evidence="10">
    <name type="scientific">Mucochytrium quahogii</name>
    <dbReference type="NCBI Taxonomy" id="96639"/>
    <lineage>
        <taxon>Eukaryota</taxon>
        <taxon>Sar</taxon>
        <taxon>Stramenopiles</taxon>
        <taxon>Bigyra</taxon>
        <taxon>Labyrinthulomycetes</taxon>
        <taxon>Thraustochytrida</taxon>
        <taxon>Thraustochytriidae</taxon>
        <taxon>Mucochytrium</taxon>
    </lineage>
</organism>
<dbReference type="InterPro" id="IPR028889">
    <property type="entry name" value="USP"/>
</dbReference>
<comment type="catalytic activity">
    <reaction evidence="1">
        <text>Thiol-dependent hydrolysis of ester, thioester, amide, peptide and isopeptide bonds formed by the C-terminal Gly of ubiquitin (a 76-residue protein attached to proteins as an intracellular targeting signal).</text>
        <dbReference type="EC" id="3.4.19.12"/>
    </reaction>
</comment>
<evidence type="ECO:0000256" key="3">
    <source>
        <dbReference type="ARBA" id="ARBA00012759"/>
    </source>
</evidence>
<dbReference type="EC" id="3.4.19.12" evidence="3"/>
<name>A0A7S2RUS4_9STRA</name>
<feature type="compositionally biased region" description="Basic residues" evidence="8">
    <location>
        <begin position="647"/>
        <end position="660"/>
    </location>
</feature>
<protein>
    <recommendedName>
        <fullName evidence="3">ubiquitinyl hydrolase 1</fullName>
        <ecNumber evidence="3">3.4.19.12</ecNumber>
    </recommendedName>
</protein>
<dbReference type="InterPro" id="IPR001394">
    <property type="entry name" value="Peptidase_C19_UCH"/>
</dbReference>
<reference evidence="10" key="1">
    <citation type="submission" date="2021-01" db="EMBL/GenBank/DDBJ databases">
        <authorList>
            <person name="Corre E."/>
            <person name="Pelletier E."/>
            <person name="Niang G."/>
            <person name="Scheremetjew M."/>
            <person name="Finn R."/>
            <person name="Kale V."/>
            <person name="Holt S."/>
            <person name="Cochrane G."/>
            <person name="Meng A."/>
            <person name="Brown T."/>
            <person name="Cohen L."/>
        </authorList>
    </citation>
    <scope>NUCLEOTIDE SEQUENCE</scope>
    <source>
        <strain evidence="10">NY070348D</strain>
    </source>
</reference>
<evidence type="ECO:0000256" key="8">
    <source>
        <dbReference type="SAM" id="MobiDB-lite"/>
    </source>
</evidence>
<dbReference type="SUPFAM" id="SSF54001">
    <property type="entry name" value="Cysteine proteinases"/>
    <property type="match status" value="1"/>
</dbReference>
<dbReference type="GO" id="GO:0016579">
    <property type="term" value="P:protein deubiquitination"/>
    <property type="evidence" value="ECO:0007669"/>
    <property type="project" value="InterPro"/>
</dbReference>
<dbReference type="InterPro" id="IPR018200">
    <property type="entry name" value="USP_CS"/>
</dbReference>
<dbReference type="EMBL" id="HBHK01011573">
    <property type="protein sequence ID" value="CAD9681358.1"/>
    <property type="molecule type" value="Transcribed_RNA"/>
</dbReference>
<proteinExistence type="inferred from homology"/>
<evidence type="ECO:0000256" key="2">
    <source>
        <dbReference type="ARBA" id="ARBA00009085"/>
    </source>
</evidence>
<dbReference type="GO" id="GO:0004843">
    <property type="term" value="F:cysteine-type deubiquitinase activity"/>
    <property type="evidence" value="ECO:0007669"/>
    <property type="project" value="UniProtKB-EC"/>
</dbReference>
<dbReference type="GO" id="GO:0005634">
    <property type="term" value="C:nucleus"/>
    <property type="evidence" value="ECO:0007669"/>
    <property type="project" value="TreeGrafter"/>
</dbReference>
<accession>A0A7S2RUS4</accession>
<dbReference type="PANTHER" id="PTHR24006:SF758">
    <property type="entry name" value="UBIQUITIN CARBOXYL-TERMINAL HYDROLASE 36"/>
    <property type="match status" value="1"/>
</dbReference>
<evidence type="ECO:0000259" key="9">
    <source>
        <dbReference type="PROSITE" id="PS50235"/>
    </source>
</evidence>
<feature type="compositionally biased region" description="Basic and acidic residues" evidence="8">
    <location>
        <begin position="637"/>
        <end position="646"/>
    </location>
</feature>
<dbReference type="PROSITE" id="PS00972">
    <property type="entry name" value="USP_1"/>
    <property type="match status" value="1"/>
</dbReference>
<feature type="compositionally biased region" description="Basic and acidic residues" evidence="8">
    <location>
        <begin position="661"/>
        <end position="673"/>
    </location>
</feature>
<evidence type="ECO:0000313" key="10">
    <source>
        <dbReference type="EMBL" id="CAD9681358.1"/>
    </source>
</evidence>
<evidence type="ECO:0000256" key="1">
    <source>
        <dbReference type="ARBA" id="ARBA00000707"/>
    </source>
</evidence>
<dbReference type="AlphaFoldDB" id="A0A7S2RUS4"/>